<feature type="region of interest" description="Disordered" evidence="2">
    <location>
        <begin position="119"/>
        <end position="144"/>
    </location>
</feature>
<dbReference type="Proteomes" id="UP000632498">
    <property type="component" value="Unassembled WGS sequence"/>
</dbReference>
<dbReference type="InterPro" id="IPR010131">
    <property type="entry name" value="MdtP/NodT-like"/>
</dbReference>
<comment type="caution">
    <text evidence="4">The sequence shown here is derived from an EMBL/GenBank/DDBJ whole genome shotgun (WGS) entry which is preliminary data.</text>
</comment>
<name>A0A917F672_9PROT</name>
<feature type="compositionally biased region" description="Low complexity" evidence="2">
    <location>
        <begin position="129"/>
        <end position="144"/>
    </location>
</feature>
<reference evidence="4" key="1">
    <citation type="journal article" date="2014" name="Int. J. Syst. Evol. Microbiol.">
        <title>Complete genome sequence of Corynebacterium casei LMG S-19264T (=DSM 44701T), isolated from a smear-ripened cheese.</title>
        <authorList>
            <consortium name="US DOE Joint Genome Institute (JGI-PGF)"/>
            <person name="Walter F."/>
            <person name="Albersmeier A."/>
            <person name="Kalinowski J."/>
            <person name="Ruckert C."/>
        </authorList>
    </citation>
    <scope>NUCLEOTIDE SEQUENCE</scope>
    <source>
        <strain evidence="4">CGMCC 1.15254</strain>
    </source>
</reference>
<evidence type="ECO:0008006" key="6">
    <source>
        <dbReference type="Google" id="ProtNLM"/>
    </source>
</evidence>
<keyword evidence="3" id="KW-0732">Signal</keyword>
<sequence>MNGVQMGSLEGKQKVKKFKKVFSSTLLMSSALVLAGCSVTPEPLTMEDHLQRIERDSKALFANQEKIDAPITLYDAMARALKYNLDQRLKLMETVLSRKNLTMANFSLLPQMTVEAGYTGRDNHMGSNSQSLTSGQESLESSTSSDRELKSASLGFTWNVLDFGLSYVRAQQLSDRVLISEERRRKVVHNIIQDVRAAFWDAASAQRLLDRIAPLTQTVQKALQDAKKAERSGQETPLAALRYQRELLDSLRQLKIMRRELHTAKTRLSTLMNLKPGTDFKLDTGNVGFDVPDLQLQDVERLEKIALLHRPELREEAYQARISHNDVRKAYLRMLPGLELNTAWNFDSNSYAWEQTWWSWGASINKNLFEVFTGPEAIEQAEGQVDVVDYRRYALSMAVMSQVHVALAGYVQSVDEFKTVSELYRVEDSIKGKIQANVRAGSAGNRDAIRAELQAVLSELRRDLAFTDMRNSVGRLYLTLGADPLPDTIENTDVRTLAGALKKINEDWYSGRIAISDGSEVKKAKEAADNEAKKQVEQVKKTEQDEDGFFSTLASWFAG</sequence>
<dbReference type="Pfam" id="PF02321">
    <property type="entry name" value="OEP"/>
    <property type="match status" value="1"/>
</dbReference>
<dbReference type="EMBL" id="BMHV01000003">
    <property type="protein sequence ID" value="GGF55139.1"/>
    <property type="molecule type" value="Genomic_DNA"/>
</dbReference>
<evidence type="ECO:0000256" key="3">
    <source>
        <dbReference type="SAM" id="SignalP"/>
    </source>
</evidence>
<accession>A0A917F672</accession>
<feature type="signal peptide" evidence="3">
    <location>
        <begin position="1"/>
        <end position="35"/>
    </location>
</feature>
<keyword evidence="5" id="KW-1185">Reference proteome</keyword>
<reference evidence="4" key="2">
    <citation type="submission" date="2020-09" db="EMBL/GenBank/DDBJ databases">
        <authorList>
            <person name="Sun Q."/>
            <person name="Zhou Y."/>
        </authorList>
    </citation>
    <scope>NUCLEOTIDE SEQUENCE</scope>
    <source>
        <strain evidence="4">CGMCC 1.15254</strain>
    </source>
</reference>
<organism evidence="4 5">
    <name type="scientific">Terasakiella brassicae</name>
    <dbReference type="NCBI Taxonomy" id="1634917"/>
    <lineage>
        <taxon>Bacteria</taxon>
        <taxon>Pseudomonadati</taxon>
        <taxon>Pseudomonadota</taxon>
        <taxon>Alphaproteobacteria</taxon>
        <taxon>Rhodospirillales</taxon>
        <taxon>Terasakiellaceae</taxon>
        <taxon>Terasakiella</taxon>
    </lineage>
</organism>
<proteinExistence type="inferred from homology"/>
<evidence type="ECO:0000256" key="1">
    <source>
        <dbReference type="ARBA" id="ARBA00007613"/>
    </source>
</evidence>
<gene>
    <name evidence="4" type="ORF">GCM10011332_05670</name>
</gene>
<evidence type="ECO:0000256" key="2">
    <source>
        <dbReference type="SAM" id="MobiDB-lite"/>
    </source>
</evidence>
<protein>
    <recommendedName>
        <fullName evidence="6">Transporter</fullName>
    </recommendedName>
</protein>
<dbReference type="AlphaFoldDB" id="A0A917F672"/>
<evidence type="ECO:0000313" key="5">
    <source>
        <dbReference type="Proteomes" id="UP000632498"/>
    </source>
</evidence>
<evidence type="ECO:0000313" key="4">
    <source>
        <dbReference type="EMBL" id="GGF55139.1"/>
    </source>
</evidence>
<dbReference type="GO" id="GO:0015562">
    <property type="term" value="F:efflux transmembrane transporter activity"/>
    <property type="evidence" value="ECO:0007669"/>
    <property type="project" value="InterPro"/>
</dbReference>
<comment type="similarity">
    <text evidence="1">Belongs to the outer membrane factor (OMF) (TC 1.B.17) family.</text>
</comment>
<dbReference type="PANTHER" id="PTHR30203:SF30">
    <property type="entry name" value="OUTER MEMBRANE PROTEIN-RELATED"/>
    <property type="match status" value="1"/>
</dbReference>
<dbReference type="InterPro" id="IPR003423">
    <property type="entry name" value="OMP_efflux"/>
</dbReference>
<dbReference type="Gene3D" id="1.20.1600.10">
    <property type="entry name" value="Outer membrane efflux proteins (OEP)"/>
    <property type="match status" value="1"/>
</dbReference>
<dbReference type="PANTHER" id="PTHR30203">
    <property type="entry name" value="OUTER MEMBRANE CATION EFFLUX PROTEIN"/>
    <property type="match status" value="1"/>
</dbReference>
<dbReference type="SUPFAM" id="SSF56954">
    <property type="entry name" value="Outer membrane efflux proteins (OEP)"/>
    <property type="match status" value="1"/>
</dbReference>
<feature type="chain" id="PRO_5037999972" description="Transporter" evidence="3">
    <location>
        <begin position="36"/>
        <end position="559"/>
    </location>
</feature>